<dbReference type="GO" id="GO:0015889">
    <property type="term" value="P:cobalamin transport"/>
    <property type="evidence" value="ECO:0007669"/>
    <property type="project" value="TreeGrafter"/>
</dbReference>
<keyword evidence="9 10" id="KW-0998">Cell outer membrane</keyword>
<evidence type="ECO:0000256" key="10">
    <source>
        <dbReference type="PROSITE-ProRule" id="PRU01360"/>
    </source>
</evidence>
<evidence type="ECO:0000256" key="7">
    <source>
        <dbReference type="ARBA" id="ARBA00023077"/>
    </source>
</evidence>
<evidence type="ECO:0000259" key="12">
    <source>
        <dbReference type="Pfam" id="PF00593"/>
    </source>
</evidence>
<evidence type="ECO:0000256" key="1">
    <source>
        <dbReference type="ARBA" id="ARBA00004571"/>
    </source>
</evidence>
<feature type="domain" description="TonB-dependent receptor-like beta-barrel" evidence="12">
    <location>
        <begin position="224"/>
        <end position="619"/>
    </location>
</feature>
<dbReference type="RefSeq" id="WP_279299173.1">
    <property type="nucleotide sequence ID" value="NZ_JAOTIF010000023.1"/>
</dbReference>
<keyword evidence="4 10" id="KW-0812">Transmembrane</keyword>
<feature type="domain" description="TonB-dependent receptor plug" evidence="13">
    <location>
        <begin position="45"/>
        <end position="153"/>
    </location>
</feature>
<evidence type="ECO:0000256" key="2">
    <source>
        <dbReference type="ARBA" id="ARBA00022448"/>
    </source>
</evidence>
<accession>A0A9X3B969</accession>
<organism evidence="14 15">
    <name type="scientific">Paraflavisolibacter caeni</name>
    <dbReference type="NCBI Taxonomy" id="2982496"/>
    <lineage>
        <taxon>Bacteria</taxon>
        <taxon>Pseudomonadati</taxon>
        <taxon>Bacteroidota</taxon>
        <taxon>Chitinophagia</taxon>
        <taxon>Chitinophagales</taxon>
        <taxon>Chitinophagaceae</taxon>
        <taxon>Paraflavisolibacter</taxon>
    </lineage>
</organism>
<protein>
    <submittedName>
        <fullName evidence="14">TonB-dependent receptor</fullName>
    </submittedName>
</protein>
<comment type="subcellular location">
    <subcellularLocation>
        <location evidence="1 10">Cell outer membrane</location>
        <topology evidence="1 10">Multi-pass membrane protein</topology>
    </subcellularLocation>
</comment>
<dbReference type="EMBL" id="JAOTIF010000023">
    <property type="protein sequence ID" value="MCU7551735.1"/>
    <property type="molecule type" value="Genomic_DNA"/>
</dbReference>
<dbReference type="Pfam" id="PF00593">
    <property type="entry name" value="TonB_dep_Rec_b-barrel"/>
    <property type="match status" value="1"/>
</dbReference>
<reference evidence="14" key="1">
    <citation type="submission" date="2022-09" db="EMBL/GenBank/DDBJ databases">
        <authorList>
            <person name="Yuan C."/>
            <person name="Ke Z."/>
        </authorList>
    </citation>
    <scope>NUCLEOTIDE SEQUENCE</scope>
    <source>
        <strain evidence="14">LB-8</strain>
    </source>
</reference>
<dbReference type="Gene3D" id="2.170.130.10">
    <property type="entry name" value="TonB-dependent receptor, plug domain"/>
    <property type="match status" value="1"/>
</dbReference>
<dbReference type="SUPFAM" id="SSF56935">
    <property type="entry name" value="Porins"/>
    <property type="match status" value="1"/>
</dbReference>
<comment type="caution">
    <text evidence="14">The sequence shown here is derived from an EMBL/GenBank/DDBJ whole genome shotgun (WGS) entry which is preliminary data.</text>
</comment>
<evidence type="ECO:0000256" key="5">
    <source>
        <dbReference type="ARBA" id="ARBA00022729"/>
    </source>
</evidence>
<name>A0A9X3B969_9BACT</name>
<evidence type="ECO:0000256" key="6">
    <source>
        <dbReference type="ARBA" id="ARBA00023065"/>
    </source>
</evidence>
<evidence type="ECO:0000256" key="4">
    <source>
        <dbReference type="ARBA" id="ARBA00022692"/>
    </source>
</evidence>
<keyword evidence="6" id="KW-0406">Ion transport</keyword>
<dbReference type="Proteomes" id="UP001155483">
    <property type="component" value="Unassembled WGS sequence"/>
</dbReference>
<dbReference type="InterPro" id="IPR037066">
    <property type="entry name" value="Plug_dom_sf"/>
</dbReference>
<dbReference type="CDD" id="cd01347">
    <property type="entry name" value="ligand_gated_channel"/>
    <property type="match status" value="1"/>
</dbReference>
<dbReference type="InterPro" id="IPR036942">
    <property type="entry name" value="Beta-barrel_TonB_sf"/>
</dbReference>
<keyword evidence="8 10" id="KW-0472">Membrane</keyword>
<dbReference type="AlphaFoldDB" id="A0A9X3B969"/>
<keyword evidence="2 10" id="KW-0813">Transport</keyword>
<dbReference type="PANTHER" id="PTHR30069">
    <property type="entry name" value="TONB-DEPENDENT OUTER MEMBRANE RECEPTOR"/>
    <property type="match status" value="1"/>
</dbReference>
<evidence type="ECO:0000256" key="9">
    <source>
        <dbReference type="ARBA" id="ARBA00023237"/>
    </source>
</evidence>
<dbReference type="Gene3D" id="2.40.170.20">
    <property type="entry name" value="TonB-dependent receptor, beta-barrel domain"/>
    <property type="match status" value="1"/>
</dbReference>
<evidence type="ECO:0000259" key="13">
    <source>
        <dbReference type="Pfam" id="PF07715"/>
    </source>
</evidence>
<dbReference type="InterPro" id="IPR039426">
    <property type="entry name" value="TonB-dep_rcpt-like"/>
</dbReference>
<comment type="similarity">
    <text evidence="10 11">Belongs to the TonB-dependent receptor family.</text>
</comment>
<evidence type="ECO:0000256" key="3">
    <source>
        <dbReference type="ARBA" id="ARBA00022452"/>
    </source>
</evidence>
<keyword evidence="5" id="KW-0732">Signal</keyword>
<evidence type="ECO:0000256" key="11">
    <source>
        <dbReference type="RuleBase" id="RU003357"/>
    </source>
</evidence>
<dbReference type="InterPro" id="IPR000531">
    <property type="entry name" value="Beta-barrel_TonB"/>
</dbReference>
<dbReference type="Pfam" id="PF07715">
    <property type="entry name" value="Plug"/>
    <property type="match status" value="1"/>
</dbReference>
<keyword evidence="3 10" id="KW-1134">Transmembrane beta strand</keyword>
<keyword evidence="7 11" id="KW-0798">TonB box</keyword>
<gene>
    <name evidence="14" type="ORF">OCK74_21620</name>
</gene>
<evidence type="ECO:0000256" key="8">
    <source>
        <dbReference type="ARBA" id="ARBA00023136"/>
    </source>
</evidence>
<dbReference type="InterPro" id="IPR012910">
    <property type="entry name" value="Plug_dom"/>
</dbReference>
<keyword evidence="14" id="KW-0675">Receptor</keyword>
<dbReference type="PANTHER" id="PTHR30069:SF53">
    <property type="entry name" value="COLICIN I RECEPTOR-RELATED"/>
    <property type="match status" value="1"/>
</dbReference>
<evidence type="ECO:0000313" key="15">
    <source>
        <dbReference type="Proteomes" id="UP001155483"/>
    </source>
</evidence>
<dbReference type="GO" id="GO:0006811">
    <property type="term" value="P:monoatomic ion transport"/>
    <property type="evidence" value="ECO:0007669"/>
    <property type="project" value="UniProtKB-KW"/>
</dbReference>
<evidence type="ECO:0000313" key="14">
    <source>
        <dbReference type="EMBL" id="MCU7551735.1"/>
    </source>
</evidence>
<reference evidence="14" key="2">
    <citation type="submission" date="2023-04" db="EMBL/GenBank/DDBJ databases">
        <title>Paracnuella aquatica gen. nov., sp. nov., a member of the family Chitinophagaceae isolated from a hot spring.</title>
        <authorList>
            <person name="Wang C."/>
        </authorList>
    </citation>
    <scope>NUCLEOTIDE SEQUENCE</scope>
    <source>
        <strain evidence="14">LB-8</strain>
    </source>
</reference>
<sequence>MSKKLGLITSSLLAGICAMAQKDSISSRDLQEVIVTANKFPQKQNTTGKVISVITKEQIARNSGKTLGQLLNEQAGITINGALNNLGMSQSLFMRGAASGRTLLLVDGVPVYDPTLINNEFDLNLIALNQVECIEICRGAQSTLYGSDAVAGVINIITAKQKTSKPFHLNAGFSGGNYNTFKGNLQVSGQEGKLSYAAKYSKIRTDGFSSAFDSSGKQDFDKDGYHGDVVNTSLKYQVNPALSIRTFAQYSRNKTELDAGAFTDERDYSFTNKAVLAGSGVAYQKNKVSLALNYQYGDNRRDYLNDSLHAEGFAKYSTDHYYGKTQFVEAFSNIDLGGGFSFLQGADYRFSSMNSQYYSLSSYGPYQSAFKDTSHSQASVYGSLFYSGLKERLHADLGGRINVHSRYGSNSTFSFNPSFAITQHYRVFGSYATAFKAPTLYQLYSAYGNQELKPEQARTYELGAQQQHLHFSNRVVFFQRKITNGLDFNYLSYKYYNINQQTVKGIEWENTIQAVRNLTIGINYTYLQPKEHSQSRTTYQDTVYKYMLRRPQHQVNINVGYQFTDALFASVSAKYASKRYDVGGYQKEDVALDDYLVVNAHAAYKFKKFVQLFVDAQNVTNRKFFDVWGYNSIPLLVSGGFTFSL</sequence>
<keyword evidence="15" id="KW-1185">Reference proteome</keyword>
<dbReference type="PROSITE" id="PS52016">
    <property type="entry name" value="TONB_DEPENDENT_REC_3"/>
    <property type="match status" value="1"/>
</dbReference>
<proteinExistence type="inferred from homology"/>
<dbReference type="GO" id="GO:0009279">
    <property type="term" value="C:cell outer membrane"/>
    <property type="evidence" value="ECO:0007669"/>
    <property type="project" value="UniProtKB-SubCell"/>
</dbReference>